<reference evidence="3" key="3">
    <citation type="submission" date="2019-07" db="EMBL/GenBank/DDBJ databases">
        <authorList>
            <person name="Seetharam A."/>
            <person name="Woodhouse M."/>
            <person name="Cannon E."/>
        </authorList>
    </citation>
    <scope>NUCLEOTIDE SEQUENCE [LARGE SCALE GENOMIC DNA]</scope>
    <source>
        <strain evidence="3">cv. B73</strain>
    </source>
</reference>
<dbReference type="Proteomes" id="UP000007305">
    <property type="component" value="Chromosome 6"/>
</dbReference>
<dbReference type="KEGG" id="zma:100280099"/>
<dbReference type="OrthoDB" id="691043at2759"/>
<dbReference type="HOGENOM" id="CLU_094776_1_0_1"/>
<proteinExistence type="evidence at transcript level"/>
<evidence type="ECO:0000313" key="4">
    <source>
        <dbReference type="Proteomes" id="UP000007305"/>
    </source>
</evidence>
<evidence type="ECO:0000313" key="2">
    <source>
        <dbReference type="EMBL" id="ACL54178.1"/>
    </source>
</evidence>
<feature type="region of interest" description="Disordered" evidence="1">
    <location>
        <begin position="61"/>
        <end position="98"/>
    </location>
</feature>
<dbReference type="AlphaFoldDB" id="B8A1X9"/>
<dbReference type="GeneID" id="100280099"/>
<sequence>MFAMASAGGKEEPGLLVKQGTKLHAKMLSKEAAAQLAVPSFRVYYSVASAGAVPFLWESQPGTPKHDSSSAAELPPLTPPPSYYSAGRGGAGAGRSRSRRPGLLAAILPRITLHRWPGSSRTTSACPSWSSTSWSSSSSNTSSTMSPVFTVQSSPAVHVGASRGHHGRAISAGGAYDEATPRCFSVERECYERRVVKGCGVAVALRNALATVVVGKPGRRAATSAAA</sequence>
<accession>B8A1X9</accession>
<feature type="region of interest" description="Disordered" evidence="1">
    <location>
        <begin position="118"/>
        <end position="137"/>
    </location>
</feature>
<dbReference type="ExpressionAtlas" id="B8A1X9">
    <property type="expression patterns" value="baseline and differential"/>
</dbReference>
<dbReference type="EMBL" id="BT055571">
    <property type="protein sequence ID" value="ACL54178.1"/>
    <property type="molecule type" value="mRNA"/>
</dbReference>
<evidence type="ECO:0000256" key="1">
    <source>
        <dbReference type="SAM" id="MobiDB-lite"/>
    </source>
</evidence>
<reference evidence="2" key="1">
    <citation type="journal article" date="2009" name="PLoS Genet.">
        <title>Sequencing, mapping, and analysis of 27,455 maize full-length cDNAs.</title>
        <authorList>
            <person name="Soderlund C."/>
            <person name="Descour A."/>
            <person name="Kudrna D."/>
            <person name="Bomhoff M."/>
            <person name="Boyd L."/>
            <person name="Currie J."/>
            <person name="Angelova A."/>
            <person name="Collura K."/>
            <person name="Wissotski M."/>
            <person name="Ashley E."/>
            <person name="Morrow D."/>
            <person name="Fernandes J."/>
            <person name="Walbot V."/>
            <person name="Yu Y."/>
        </authorList>
    </citation>
    <scope>NUCLEOTIDE SEQUENCE</scope>
    <source>
        <strain evidence="2">B73</strain>
    </source>
</reference>
<reference evidence="4" key="2">
    <citation type="journal article" date="2009" name="Science">
        <title>The B73 maize genome: complexity, diversity, and dynamics.</title>
        <authorList>
            <person name="Schnable P.S."/>
            <person name="Ware D."/>
            <person name="Fulton R.S."/>
            <person name="Stein J.C."/>
            <person name="Wei F."/>
            <person name="Pasternak S."/>
            <person name="Liang C."/>
            <person name="Zhang J."/>
            <person name="Fulton L."/>
            <person name="Graves T.A."/>
            <person name="Minx P."/>
            <person name="Reily A.D."/>
            <person name="Courtney L."/>
            <person name="Kruchowski S.S."/>
            <person name="Tomlinson C."/>
            <person name="Strong C."/>
            <person name="Delehaunty K."/>
            <person name="Fronick C."/>
            <person name="Courtney B."/>
            <person name="Rock S.M."/>
            <person name="Belter E."/>
            <person name="Du F."/>
            <person name="Kim K."/>
            <person name="Abbott R.M."/>
            <person name="Cotton M."/>
            <person name="Levy A."/>
            <person name="Marchetto P."/>
            <person name="Ochoa K."/>
            <person name="Jackson S.M."/>
            <person name="Gillam B."/>
            <person name="Chen W."/>
            <person name="Yan L."/>
            <person name="Higginbotham J."/>
            <person name="Cardenas M."/>
            <person name="Waligorski J."/>
            <person name="Applebaum E."/>
            <person name="Phelps L."/>
            <person name="Falcone J."/>
            <person name="Kanchi K."/>
            <person name="Thane T."/>
            <person name="Scimone A."/>
            <person name="Thane N."/>
            <person name="Henke J."/>
            <person name="Wang T."/>
            <person name="Ruppert J."/>
            <person name="Shah N."/>
            <person name="Rotter K."/>
            <person name="Hodges J."/>
            <person name="Ingenthron E."/>
            <person name="Cordes M."/>
            <person name="Kohlberg S."/>
            <person name="Sgro J."/>
            <person name="Delgado B."/>
            <person name="Mead K."/>
            <person name="Chinwalla A."/>
            <person name="Leonard S."/>
            <person name="Crouse K."/>
            <person name="Collura K."/>
            <person name="Kudrna D."/>
            <person name="Currie J."/>
            <person name="He R."/>
            <person name="Angelova A."/>
            <person name="Rajasekar S."/>
            <person name="Mueller T."/>
            <person name="Lomeli R."/>
            <person name="Scara G."/>
            <person name="Ko A."/>
            <person name="Delaney K."/>
            <person name="Wissotski M."/>
            <person name="Lopez G."/>
            <person name="Campos D."/>
            <person name="Braidotti M."/>
            <person name="Ashley E."/>
            <person name="Golser W."/>
            <person name="Kim H."/>
            <person name="Lee S."/>
            <person name="Lin J."/>
            <person name="Dujmic Z."/>
            <person name="Kim W."/>
            <person name="Talag J."/>
            <person name="Zuccolo A."/>
            <person name="Fan C."/>
            <person name="Sebastian A."/>
            <person name="Kramer M."/>
            <person name="Spiegel L."/>
            <person name="Nascimento L."/>
            <person name="Zutavern T."/>
            <person name="Miller B."/>
            <person name="Ambroise C."/>
            <person name="Muller S."/>
            <person name="Spooner W."/>
            <person name="Narechania A."/>
            <person name="Ren L."/>
            <person name="Wei S."/>
            <person name="Kumari S."/>
            <person name="Faga B."/>
            <person name="Levy M.J."/>
            <person name="McMahan L."/>
            <person name="Van Buren P."/>
            <person name="Vaughn M.W."/>
            <person name="Ying K."/>
            <person name="Yeh C.-T."/>
            <person name="Emrich S.J."/>
            <person name="Jia Y."/>
            <person name="Kalyanaraman A."/>
            <person name="Hsia A.-P."/>
            <person name="Barbazuk W.B."/>
            <person name="Baucom R.S."/>
            <person name="Brutnell T.P."/>
            <person name="Carpita N.C."/>
            <person name="Chaparro C."/>
            <person name="Chia J.-M."/>
            <person name="Deragon J.-M."/>
            <person name="Estill J.C."/>
            <person name="Fu Y."/>
            <person name="Jeddeloh J.A."/>
            <person name="Han Y."/>
            <person name="Lee H."/>
            <person name="Li P."/>
            <person name="Lisch D.R."/>
            <person name="Liu S."/>
            <person name="Liu Z."/>
            <person name="Nagel D.H."/>
            <person name="McCann M.C."/>
            <person name="SanMiguel P."/>
            <person name="Myers A.M."/>
            <person name="Nettleton D."/>
            <person name="Nguyen J."/>
            <person name="Penning B.W."/>
            <person name="Ponnala L."/>
            <person name="Schneider K.L."/>
            <person name="Schwartz D.C."/>
            <person name="Sharma A."/>
            <person name="Soderlund C."/>
            <person name="Springer N.M."/>
            <person name="Sun Q."/>
            <person name="Wang H."/>
            <person name="Waterman M."/>
            <person name="Westerman R."/>
            <person name="Wolfgruber T.K."/>
            <person name="Yang L."/>
            <person name="Yu Y."/>
            <person name="Zhang L."/>
            <person name="Zhou S."/>
            <person name="Zhu Q."/>
            <person name="Bennetzen J.L."/>
            <person name="Dawe R.K."/>
            <person name="Jiang J."/>
            <person name="Jiang N."/>
            <person name="Presting G.G."/>
            <person name="Wessler S.R."/>
            <person name="Aluru S."/>
            <person name="Martienssen R.A."/>
            <person name="Clifton S.W."/>
            <person name="McCombie W.R."/>
            <person name="Wing R.A."/>
            <person name="Wilson R.K."/>
        </authorList>
    </citation>
    <scope>NUCLEOTIDE SEQUENCE [LARGE SCALE GENOMIC DNA]</scope>
    <source>
        <strain evidence="4">cv. B73</strain>
    </source>
</reference>
<reference evidence="3" key="4">
    <citation type="submission" date="2021-05" db="UniProtKB">
        <authorList>
            <consortium name="EnsemblPlants"/>
        </authorList>
    </citation>
    <scope>IDENTIFICATION</scope>
    <source>
        <strain evidence="3">cv. B73</strain>
    </source>
</reference>
<name>B8A1X9_MAIZE</name>
<dbReference type="EnsemblPlants" id="Zm00001eb282060_T001">
    <property type="protein sequence ID" value="Zm00001eb282060_P001"/>
    <property type="gene ID" value="Zm00001eb282060"/>
</dbReference>
<keyword evidence="4" id="KW-1185">Reference proteome</keyword>
<dbReference type="PANTHER" id="PTHR33257">
    <property type="entry name" value="OS05G0165500 PROTEIN"/>
    <property type="match status" value="1"/>
</dbReference>
<feature type="compositionally biased region" description="Low complexity" evidence="1">
    <location>
        <begin position="122"/>
        <end position="137"/>
    </location>
</feature>
<dbReference type="RefSeq" id="NP_001146509.1">
    <property type="nucleotide sequence ID" value="NM_001153037.1"/>
</dbReference>
<organism evidence="2">
    <name type="scientific">Zea mays</name>
    <name type="common">Maize</name>
    <dbReference type="NCBI Taxonomy" id="4577"/>
    <lineage>
        <taxon>Eukaryota</taxon>
        <taxon>Viridiplantae</taxon>
        <taxon>Streptophyta</taxon>
        <taxon>Embryophyta</taxon>
        <taxon>Tracheophyta</taxon>
        <taxon>Spermatophyta</taxon>
        <taxon>Magnoliopsida</taxon>
        <taxon>Liliopsida</taxon>
        <taxon>Poales</taxon>
        <taxon>Poaceae</taxon>
        <taxon>PACMAD clade</taxon>
        <taxon>Panicoideae</taxon>
        <taxon>Andropogonodae</taxon>
        <taxon>Andropogoneae</taxon>
        <taxon>Tripsacinae</taxon>
        <taxon>Zea</taxon>
    </lineage>
</organism>
<dbReference type="PANTHER" id="PTHR33257:SF51">
    <property type="entry name" value="OS05G0165500 PROTEIN"/>
    <property type="match status" value="1"/>
</dbReference>
<protein>
    <submittedName>
        <fullName evidence="2 3">Uncharacterized protein</fullName>
    </submittedName>
</protein>
<evidence type="ECO:0000313" key="3">
    <source>
        <dbReference type="EnsemblPlants" id="Zm00001eb282060_P001"/>
    </source>
</evidence>
<dbReference type="FunCoup" id="B8A1X9">
    <property type="interactions" value="2"/>
</dbReference>
<dbReference type="Gramene" id="Zm00001eb282060_T001">
    <property type="protein sequence ID" value="Zm00001eb282060_P001"/>
    <property type="gene ID" value="Zm00001eb282060"/>
</dbReference>
<gene>
    <name evidence="3" type="primary">LOC100280099</name>
</gene>